<dbReference type="EC" id="4.1.1.31" evidence="3"/>
<dbReference type="GO" id="GO:0015977">
    <property type="term" value="P:carbon fixation"/>
    <property type="evidence" value="ECO:0007669"/>
    <property type="project" value="UniProtKB-KW"/>
</dbReference>
<dbReference type="GO" id="GO:0006099">
    <property type="term" value="P:tricarboxylic acid cycle"/>
    <property type="evidence" value="ECO:0007669"/>
    <property type="project" value="InterPro"/>
</dbReference>
<evidence type="ECO:0000256" key="5">
    <source>
        <dbReference type="ARBA" id="ARBA00023239"/>
    </source>
</evidence>
<dbReference type="InterPro" id="IPR033129">
    <property type="entry name" value="PEPCASE_His_AS"/>
</dbReference>
<proteinExistence type="inferred from homology"/>
<dbReference type="AlphaFoldDB" id="A0A0M0JPA1"/>
<dbReference type="InterPro" id="IPR021135">
    <property type="entry name" value="PEP_COase"/>
</dbReference>
<sequence>MKKADSSSMLALNSDAVSRADTHGNKKAADKIAADMALMRELLLDAIGPDLPSTPSGVTLDLERDAGLGVGLGGAPRLSTDVMTLLSDVEAMGPAAGLEDLATIVEKVQVMSPQTLLSSAQFFGELMCHANLAGLQQSVRSWKANLRADAGFVVDRTAAAVVGIPTFKGCFDGLLAKGISPTEIRDAILKQDVELVLTAHPTEAQRRTILKKQQRIVELLGEYEKRTTLTPGEIADIKDKISAEQLAAWRTSNVRRSKPTPEGEARNGMMVIEDSCWEAVPEHYRRLDRSLARLGLPPIPTEACLIRVSTWMGGDRDGNPNVTAVVTRQVVALMRSRAAKLFAEDIEKLLFELSHTGPISSEMRDEVEKITGVLEPGAPRKKVFTQEADYGVQLNFQSGCPDDEPYRILLMAIRRRLYKSRVQMEDLYMGKKTEDEIALDADVYTSSKELLEPLELMHRSLVACGDRVLASGTLLDLIRRVRSFGISMARLDVRQESDRHAEALGAITRFLDLGSYREWDEEKKIAWLESELLSKRPLIPTNDVLFPDPATRNVNVCEVLDVFHMLAKLPTECMGAYCISMSHYASDVLAVRLLQEKCGVKSPMRVAPLFETRDDLLNAPPVMKRLLQVAPYKSVIAGKHEVMLGYSDSSKDAGKFASLWELHVAMEKLMTIGEESGVKLNFFHGRGGSIGRGGGPLHLNLLSQPAGSVKGAYRVTVQGEQIQAFLASKEVATHTFQRYAISVLEHTVAPPPLPTPSQRQLMKELADVSAKIFRATVYESPADIFPAYFHAATPTSALAEMNLGSRPAKRKAGGGIDQLRAIPWNFAWTQTRLHLPVWLGGGQAIAEKIASGGLAELQEAYQTWPFFTGLIDLVELELSKADPAVSAYYDAKLCTPELQALGNQLRAGLEQAMTAVSTVAGHTVLLENHPNTKLAFALRRPYLLTLHAVQGEVMSRLKAGSSDLEALTDAMKVTVQGIAAGIQNTG</sequence>
<dbReference type="InterPro" id="IPR015813">
    <property type="entry name" value="Pyrv/PenolPyrv_kinase-like_dom"/>
</dbReference>
<keyword evidence="6" id="KW-0120">Carbon dioxide fixation</keyword>
<dbReference type="SUPFAM" id="SSF51621">
    <property type="entry name" value="Phosphoenolpyruvate/pyruvate domain"/>
    <property type="match status" value="1"/>
</dbReference>
<dbReference type="OrthoDB" id="1365747at2759"/>
<evidence type="ECO:0000256" key="1">
    <source>
        <dbReference type="ARBA" id="ARBA00001946"/>
    </source>
</evidence>
<comment type="caution">
    <text evidence="10">The sequence shown here is derived from an EMBL/GenBank/DDBJ whole genome shotgun (WGS) entry which is preliminary data.</text>
</comment>
<name>A0A0M0JPA1_9EUKA</name>
<dbReference type="Gene3D" id="1.20.1440.90">
    <property type="entry name" value="Phosphoenolpyruvate/pyruvate domain"/>
    <property type="match status" value="1"/>
</dbReference>
<dbReference type="GO" id="GO:0008964">
    <property type="term" value="F:phosphoenolpyruvate carboxylase activity"/>
    <property type="evidence" value="ECO:0007669"/>
    <property type="project" value="UniProtKB-EC"/>
</dbReference>
<comment type="similarity">
    <text evidence="2">Belongs to the PEPCase type 1 family.</text>
</comment>
<dbReference type="InterPro" id="IPR018129">
    <property type="entry name" value="PEP_COase_Lys_AS"/>
</dbReference>
<comment type="catalytic activity">
    <reaction evidence="7">
        <text>oxaloacetate + phosphate = phosphoenolpyruvate + hydrogencarbonate</text>
        <dbReference type="Rhea" id="RHEA:28370"/>
        <dbReference type="ChEBI" id="CHEBI:16452"/>
        <dbReference type="ChEBI" id="CHEBI:17544"/>
        <dbReference type="ChEBI" id="CHEBI:43474"/>
        <dbReference type="ChEBI" id="CHEBI:58702"/>
        <dbReference type="EC" id="4.1.1.31"/>
    </reaction>
</comment>
<evidence type="ECO:0000256" key="6">
    <source>
        <dbReference type="ARBA" id="ARBA00023300"/>
    </source>
</evidence>
<dbReference type="PROSITE" id="PS00781">
    <property type="entry name" value="PEPCASE_1"/>
    <property type="match status" value="1"/>
</dbReference>
<protein>
    <recommendedName>
        <fullName evidence="3">phosphoenolpyruvate carboxylase</fullName>
        <ecNumber evidence="3">4.1.1.31</ecNumber>
    </recommendedName>
</protein>
<evidence type="ECO:0000256" key="3">
    <source>
        <dbReference type="ARBA" id="ARBA00012305"/>
    </source>
</evidence>
<dbReference type="PANTHER" id="PTHR30523">
    <property type="entry name" value="PHOSPHOENOLPYRUVATE CARBOXYLASE"/>
    <property type="match status" value="1"/>
</dbReference>
<accession>A0A0M0JPA1</accession>
<feature type="active site" evidence="9">
    <location>
        <position position="651"/>
    </location>
</feature>
<keyword evidence="11" id="KW-1185">Reference proteome</keyword>
<dbReference type="Pfam" id="PF00311">
    <property type="entry name" value="PEPcase"/>
    <property type="match status" value="1"/>
</dbReference>
<feature type="active site" evidence="8">
    <location>
        <position position="200"/>
    </location>
</feature>
<dbReference type="PROSITE" id="PS00393">
    <property type="entry name" value="PEPCASE_2"/>
    <property type="match status" value="1"/>
</dbReference>
<evidence type="ECO:0000256" key="7">
    <source>
        <dbReference type="ARBA" id="ARBA00048995"/>
    </source>
</evidence>
<dbReference type="PRINTS" id="PR00150">
    <property type="entry name" value="PEPCARBXLASE"/>
</dbReference>
<evidence type="ECO:0000256" key="2">
    <source>
        <dbReference type="ARBA" id="ARBA00008346"/>
    </source>
</evidence>
<reference evidence="11" key="1">
    <citation type="journal article" date="2015" name="PLoS Genet.">
        <title>Genome Sequence and Transcriptome Analyses of Chrysochromulina tobin: Metabolic Tools for Enhanced Algal Fitness in the Prominent Order Prymnesiales (Haptophyceae).</title>
        <authorList>
            <person name="Hovde B.T."/>
            <person name="Deodato C.R."/>
            <person name="Hunsperger H.M."/>
            <person name="Ryken S.A."/>
            <person name="Yost W."/>
            <person name="Jha R.K."/>
            <person name="Patterson J."/>
            <person name="Monnat R.J. Jr."/>
            <person name="Barlow S.B."/>
            <person name="Starkenburg S.R."/>
            <person name="Cattolico R.A."/>
        </authorList>
    </citation>
    <scope>NUCLEOTIDE SEQUENCE</scope>
    <source>
        <strain evidence="11">CCMP291</strain>
    </source>
</reference>
<gene>
    <name evidence="10" type="ORF">Ctob_004515</name>
</gene>
<keyword evidence="10" id="KW-0670">Pyruvate</keyword>
<comment type="cofactor">
    <cofactor evidence="1">
        <name>Mg(2+)</name>
        <dbReference type="ChEBI" id="CHEBI:18420"/>
    </cofactor>
</comment>
<evidence type="ECO:0000256" key="9">
    <source>
        <dbReference type="PROSITE-ProRule" id="PRU10112"/>
    </source>
</evidence>
<dbReference type="Proteomes" id="UP000037460">
    <property type="component" value="Unassembled WGS sequence"/>
</dbReference>
<keyword evidence="4" id="KW-0460">Magnesium</keyword>
<dbReference type="InterPro" id="IPR022805">
    <property type="entry name" value="PEP_COase_bac/pln-type"/>
</dbReference>
<evidence type="ECO:0000313" key="10">
    <source>
        <dbReference type="EMBL" id="KOO28063.1"/>
    </source>
</evidence>
<organism evidence="10 11">
    <name type="scientific">Chrysochromulina tobinii</name>
    <dbReference type="NCBI Taxonomy" id="1460289"/>
    <lineage>
        <taxon>Eukaryota</taxon>
        <taxon>Haptista</taxon>
        <taxon>Haptophyta</taxon>
        <taxon>Prymnesiophyceae</taxon>
        <taxon>Prymnesiales</taxon>
        <taxon>Chrysochromulinaceae</taxon>
        <taxon>Chrysochromulina</taxon>
    </lineage>
</organism>
<dbReference type="EMBL" id="JWZX01002626">
    <property type="protein sequence ID" value="KOO28063.1"/>
    <property type="molecule type" value="Genomic_DNA"/>
</dbReference>
<evidence type="ECO:0000256" key="4">
    <source>
        <dbReference type="ARBA" id="ARBA00022842"/>
    </source>
</evidence>
<dbReference type="GO" id="GO:0005829">
    <property type="term" value="C:cytosol"/>
    <property type="evidence" value="ECO:0007669"/>
    <property type="project" value="TreeGrafter"/>
</dbReference>
<evidence type="ECO:0000313" key="11">
    <source>
        <dbReference type="Proteomes" id="UP000037460"/>
    </source>
</evidence>
<evidence type="ECO:0000256" key="8">
    <source>
        <dbReference type="PROSITE-ProRule" id="PRU10111"/>
    </source>
</evidence>
<keyword evidence="5" id="KW-0456">Lyase</keyword>
<dbReference type="PANTHER" id="PTHR30523:SF6">
    <property type="entry name" value="PHOSPHOENOLPYRUVATE CARBOXYLASE"/>
    <property type="match status" value="1"/>
</dbReference>
<dbReference type="HAMAP" id="MF_00595">
    <property type="entry name" value="PEPcase_type1"/>
    <property type="match status" value="1"/>
</dbReference>